<comment type="caution">
    <text evidence="2">The sequence shown here is derived from an EMBL/GenBank/DDBJ whole genome shotgun (WGS) entry which is preliminary data.</text>
</comment>
<evidence type="ECO:0000256" key="1">
    <source>
        <dbReference type="SAM" id="MobiDB-lite"/>
    </source>
</evidence>
<dbReference type="Proteomes" id="UP001187203">
    <property type="component" value="Unassembled WGS sequence"/>
</dbReference>
<protein>
    <submittedName>
        <fullName evidence="2">Uncharacterized protein</fullName>
    </submittedName>
</protein>
<name>A0ABU3YSG4_9HYPH</name>
<dbReference type="EMBL" id="JAWJWI010000014">
    <property type="protein sequence ID" value="MDV4188692.1"/>
    <property type="molecule type" value="Genomic_DNA"/>
</dbReference>
<proteinExistence type="predicted"/>
<feature type="region of interest" description="Disordered" evidence="1">
    <location>
        <begin position="24"/>
        <end position="43"/>
    </location>
</feature>
<gene>
    <name evidence="2" type="ORF">R1523_24665</name>
</gene>
<accession>A0ABU3YSG4</accession>
<evidence type="ECO:0000313" key="2">
    <source>
        <dbReference type="EMBL" id="MDV4188692.1"/>
    </source>
</evidence>
<evidence type="ECO:0000313" key="3">
    <source>
        <dbReference type="Proteomes" id="UP001187203"/>
    </source>
</evidence>
<reference evidence="3" key="1">
    <citation type="journal article" date="2023" name="Int. J. Mol. Sci.">
        <title>Genomic and Metabolic Characterization of Plant Growth-Promoting Rhizobacteria Isolated from Nodules of Clovers Grown in Non-Farmed Soil.</title>
        <authorList>
            <person name="Wojcik M."/>
            <person name="Koper P."/>
            <person name="Zebracki K."/>
            <person name="Marczak M."/>
            <person name="Mazur A."/>
        </authorList>
    </citation>
    <scope>NUCLEOTIDE SEQUENCE [LARGE SCALE GENOMIC DNA]</scope>
    <source>
        <strain evidence="3">KB12</strain>
    </source>
</reference>
<sequence length="43" mass="4554">MGSDLLLARVNGADVVSVIAATSRKQQAADAPSRRANCRIQRS</sequence>
<dbReference type="RefSeq" id="WP_317276788.1">
    <property type="nucleotide sequence ID" value="NZ_JAWJWH010000013.1"/>
</dbReference>
<keyword evidence="3" id="KW-1185">Reference proteome</keyword>
<organism evidence="2 3">
    <name type="scientific">Rhizobium brockwellii</name>
    <dbReference type="NCBI Taxonomy" id="3019932"/>
    <lineage>
        <taxon>Bacteria</taxon>
        <taxon>Pseudomonadati</taxon>
        <taxon>Pseudomonadota</taxon>
        <taxon>Alphaproteobacteria</taxon>
        <taxon>Hyphomicrobiales</taxon>
        <taxon>Rhizobiaceae</taxon>
        <taxon>Rhizobium/Agrobacterium group</taxon>
        <taxon>Rhizobium</taxon>
    </lineage>
</organism>